<proteinExistence type="inferred from homology"/>
<evidence type="ECO:0000256" key="3">
    <source>
        <dbReference type="ARBA" id="ARBA00022741"/>
    </source>
</evidence>
<dbReference type="PANTHER" id="PTHR43493:SF5">
    <property type="entry name" value="DNA GYRASE SUBUNIT A, CHLOROPLASTIC_MITOCHONDRIAL"/>
    <property type="match status" value="1"/>
</dbReference>
<dbReference type="GO" id="GO:0005737">
    <property type="term" value="C:cytoplasm"/>
    <property type="evidence" value="ECO:0007669"/>
    <property type="project" value="UniProtKB-SubCell"/>
</dbReference>
<comment type="subcellular location">
    <subcellularLocation>
        <location evidence="9">Cytoplasm</location>
    </subcellularLocation>
</comment>
<dbReference type="GO" id="GO:0009330">
    <property type="term" value="C:DNA topoisomerase type II (double strand cut, ATP-hydrolyzing) complex"/>
    <property type="evidence" value="ECO:0007669"/>
    <property type="project" value="TreeGrafter"/>
</dbReference>
<evidence type="ECO:0000256" key="5">
    <source>
        <dbReference type="ARBA" id="ARBA00023029"/>
    </source>
</evidence>
<dbReference type="EC" id="5.6.2.2" evidence="9"/>
<dbReference type="SUPFAM" id="SSF101904">
    <property type="entry name" value="GyrA/ParC C-terminal domain-like"/>
    <property type="match status" value="1"/>
</dbReference>
<sequence length="866" mass="97122">MEEKDQTENLEQNSQELVEENNEALQERLEMVKQTQYGTIAGRSIVNEMQQSYLDYAMSVIVARALPDARDGLKPVHRRIIYAMGEMNLTSSAKFVKSAKIVGEVLGKYHPHGDMAVYDTMVGMAQSFKMRHPLVQGQGNFGSMDGDRAAAPRYTEARLAAISSDMLSDIDKETVDLTPNYDNTLNEPTVLPTRVPNLLLNGTVGIAVGMATNIPPHNLIELCDGIIHLIENPNAELEDLMNFVKGPDFPTGASIYGAEGIKNAYATGKGKIIIRGEAEIMEDKRGFKIMISSIPFQVNKADLISKIAELVKEKRIDGITDIRDESDRNKEVQIVIELKNNSYPKKVLNRIYELTQLQSAYHINILALVDRIQPRILNLKSALNEFIKHRQEVVRRRCEYDLARAKEREHILEGLKKALDHIDEIIEIIKKSANREDAAKNLIAKFEFSKIQVNAILDMRLSALAALERKKVEDELISIRKLIGELEAILADPKKILEIVKKEIIEIKEKYGEPRRTKIFKQELTNFKAEDLIPNESVVITLTKSNYIKRVPVEAYKKQNRGGKGIVGITPKDEDQVIIMETAQTHDTIYFFTNIGRVFSTKVFEIPSASRQAKGQAIVNIIQMSPNEIVTAMLIIRKDTLMTDKYFLMGTAKGVVKKTKIDAYQNIRKTGLIAIKLNQNDQLKFIEITSPKDAVVMATRKGQGIVFKEEDVRPMGRSAAGVIGIRLKSEDEVISMGCFDPNSEEGKKNDIVTILENGYGKRTQVVKNYPVQKRGGYGVRASKVSDKTGQVVEAIITNDPNQDLIIVSKMGQIIRIPMKSAKQLGRDTQGVRLMRLAKNDKVASVSPAKKEQEETQPETVEEAPKN</sequence>
<dbReference type="InterPro" id="IPR002205">
    <property type="entry name" value="Topo_IIA_dom_A"/>
</dbReference>
<dbReference type="PANTHER" id="PTHR43493">
    <property type="entry name" value="DNA GYRASE/TOPOISOMERASE SUBUNIT A"/>
    <property type="match status" value="1"/>
</dbReference>
<dbReference type="GO" id="GO:0003677">
    <property type="term" value="F:DNA binding"/>
    <property type="evidence" value="ECO:0007669"/>
    <property type="project" value="UniProtKB-UniRule"/>
</dbReference>
<keyword evidence="6 9" id="KW-0238">DNA-binding</keyword>
<dbReference type="SMART" id="SM00434">
    <property type="entry name" value="TOP4c"/>
    <property type="match status" value="1"/>
</dbReference>
<evidence type="ECO:0000256" key="6">
    <source>
        <dbReference type="ARBA" id="ARBA00023125"/>
    </source>
</evidence>
<dbReference type="NCBIfam" id="TIGR01063">
    <property type="entry name" value="gyrA"/>
    <property type="match status" value="1"/>
</dbReference>
<feature type="short sequence motif" description="GyrA-box" evidence="9">
    <location>
        <begin position="559"/>
        <end position="565"/>
    </location>
</feature>
<dbReference type="Gene3D" id="3.90.199.10">
    <property type="entry name" value="Topoisomerase II, domain 5"/>
    <property type="match status" value="1"/>
</dbReference>
<dbReference type="FunFam" id="1.10.268.10:FF:000001">
    <property type="entry name" value="DNA gyrase subunit A"/>
    <property type="match status" value="1"/>
</dbReference>
<dbReference type="GO" id="GO:0034335">
    <property type="term" value="F:DNA negative supercoiling activity"/>
    <property type="evidence" value="ECO:0007669"/>
    <property type="project" value="UniProtKB-ARBA"/>
</dbReference>
<dbReference type="Pfam" id="PF03989">
    <property type="entry name" value="DNA_gyraseA_C"/>
    <property type="match status" value="6"/>
</dbReference>
<dbReference type="GO" id="GO:0005524">
    <property type="term" value="F:ATP binding"/>
    <property type="evidence" value="ECO:0007669"/>
    <property type="project" value="UniProtKB-UniRule"/>
</dbReference>
<dbReference type="InterPro" id="IPR035516">
    <property type="entry name" value="Gyrase/topoIV_suA_C"/>
</dbReference>
<evidence type="ECO:0000313" key="14">
    <source>
        <dbReference type="EMBL" id="OQA53291.1"/>
    </source>
</evidence>
<dbReference type="FunFam" id="2.120.10.90:FF:000005">
    <property type="entry name" value="DNA topoisomerase 4 subunit A"/>
    <property type="match status" value="1"/>
</dbReference>
<feature type="region of interest" description="Disordered" evidence="12">
    <location>
        <begin position="838"/>
        <end position="866"/>
    </location>
</feature>
<dbReference type="InterPro" id="IPR005743">
    <property type="entry name" value="GyrA"/>
</dbReference>
<dbReference type="GO" id="GO:0006265">
    <property type="term" value="P:DNA topological change"/>
    <property type="evidence" value="ECO:0007669"/>
    <property type="project" value="UniProtKB-UniRule"/>
</dbReference>
<keyword evidence="5 9" id="KW-0799">Topoisomerase</keyword>
<dbReference type="InterPro" id="IPR013758">
    <property type="entry name" value="Topo_IIA_A/C_ab"/>
</dbReference>
<evidence type="ECO:0000256" key="10">
    <source>
        <dbReference type="PROSITE-ProRule" id="PRU01384"/>
    </source>
</evidence>
<dbReference type="FunFam" id="3.30.1360.40:FF:000002">
    <property type="entry name" value="DNA gyrase subunit A"/>
    <property type="match status" value="1"/>
</dbReference>
<dbReference type="NCBIfam" id="NF004044">
    <property type="entry name" value="PRK05561.1"/>
    <property type="match status" value="1"/>
</dbReference>
<dbReference type="GO" id="GO:0005694">
    <property type="term" value="C:chromosome"/>
    <property type="evidence" value="ECO:0007669"/>
    <property type="project" value="InterPro"/>
</dbReference>
<comment type="subunit">
    <text evidence="9">Heterotetramer, composed of two GyrA and two GyrB chains. In the heterotetramer, GyrA contains the active site tyrosine that forms a transient covalent intermediate with DNA, while GyrB binds cofactors and catalyzes ATP hydrolysis.</text>
</comment>
<comment type="caution">
    <text evidence="14">The sequence shown here is derived from an EMBL/GenBank/DDBJ whole genome shotgun (WGS) entry which is preliminary data.</text>
</comment>
<comment type="miscellaneous">
    <text evidence="9">Few gyrases are as efficient as E.coli at forming negative supercoils. Not all organisms have 2 type II topoisomerases; in organisms with a single type II topoisomerase this enzyme also has to decatenate newly replicated chromosomes.</text>
</comment>
<feature type="coiled-coil region" evidence="11">
    <location>
        <begin position="3"/>
        <end position="35"/>
    </location>
</feature>
<dbReference type="SUPFAM" id="SSF56719">
    <property type="entry name" value="Type II DNA topoisomerase"/>
    <property type="match status" value="1"/>
</dbReference>
<comment type="function">
    <text evidence="9">A type II topoisomerase that negatively supercoils closed circular double-stranded (ds) DNA in an ATP-dependent manner to modulate DNA topology and maintain chromosomes in an underwound state. Negative supercoiling favors strand separation, and DNA replication, transcription, recombination and repair, all of which involve strand separation. Also able to catalyze the interconversion of other topological isomers of dsDNA rings, including catenanes and knotted rings. Type II topoisomerases break and join 2 DNA strands simultaneously in an ATP-dependent manner.</text>
</comment>
<feature type="domain" description="Topo IIA-type catalytic" evidence="13">
    <location>
        <begin position="66"/>
        <end position="532"/>
    </location>
</feature>
<dbReference type="NCBIfam" id="NF004043">
    <property type="entry name" value="PRK05560.1"/>
    <property type="match status" value="1"/>
</dbReference>
<comment type="catalytic activity">
    <reaction evidence="1 9 10">
        <text>ATP-dependent breakage, passage and rejoining of double-stranded DNA.</text>
        <dbReference type="EC" id="5.6.2.2"/>
    </reaction>
</comment>
<dbReference type="Gene3D" id="2.120.10.90">
    <property type="entry name" value="DNA gyrase/topoisomerase IV, subunit A, C-terminal"/>
    <property type="match status" value="1"/>
</dbReference>
<comment type="similarity">
    <text evidence="2 9">Belongs to the type II topoisomerase GyrA/ParC subunit family.</text>
</comment>
<dbReference type="Gene3D" id="1.10.268.10">
    <property type="entry name" value="Topoisomerase, domain 3"/>
    <property type="match status" value="1"/>
</dbReference>
<evidence type="ECO:0000256" key="12">
    <source>
        <dbReference type="SAM" id="MobiDB-lite"/>
    </source>
</evidence>
<dbReference type="HAMAP" id="MF_01897">
    <property type="entry name" value="GyrA"/>
    <property type="match status" value="1"/>
</dbReference>
<evidence type="ECO:0000256" key="11">
    <source>
        <dbReference type="SAM" id="Coils"/>
    </source>
</evidence>
<dbReference type="GO" id="GO:0006261">
    <property type="term" value="P:DNA-templated DNA replication"/>
    <property type="evidence" value="ECO:0007669"/>
    <property type="project" value="UniProtKB-UniRule"/>
</dbReference>
<dbReference type="EMBL" id="MWBO01000006">
    <property type="protein sequence ID" value="OQA53291.1"/>
    <property type="molecule type" value="Genomic_DNA"/>
</dbReference>
<dbReference type="Gene3D" id="3.30.1360.40">
    <property type="match status" value="1"/>
</dbReference>
<comment type="subunit">
    <text evidence="8">Heterotetramer composed of ParC and ParE.</text>
</comment>
<organism evidence="14">
    <name type="scientific">candidate division WS2 bacterium ADurb.Bin280</name>
    <dbReference type="NCBI Taxonomy" id="1852829"/>
    <lineage>
        <taxon>Bacteria</taxon>
        <taxon>candidate division WS2</taxon>
    </lineage>
</organism>
<feature type="active site" description="O-(5'-phospho-DNA)-tyrosine intermediate" evidence="9 10">
    <location>
        <position position="154"/>
    </location>
</feature>
<keyword evidence="4 9" id="KW-0067">ATP-binding</keyword>
<dbReference type="Proteomes" id="UP000485367">
    <property type="component" value="Unassembled WGS sequence"/>
</dbReference>
<evidence type="ECO:0000256" key="4">
    <source>
        <dbReference type="ARBA" id="ARBA00022840"/>
    </source>
</evidence>
<reference evidence="14" key="1">
    <citation type="submission" date="2017-02" db="EMBL/GenBank/DDBJ databases">
        <title>Delving into the versatile metabolic prowess of the omnipresent phylum Bacteroidetes.</title>
        <authorList>
            <person name="Nobu M.K."/>
            <person name="Mei R."/>
            <person name="Narihiro T."/>
            <person name="Kuroda K."/>
            <person name="Liu W.-T."/>
        </authorList>
    </citation>
    <scope>NUCLEOTIDE SEQUENCE</scope>
    <source>
        <strain evidence="14">ADurb.Bin280</strain>
    </source>
</reference>
<evidence type="ECO:0000256" key="2">
    <source>
        <dbReference type="ARBA" id="ARBA00008263"/>
    </source>
</evidence>
<dbReference type="InterPro" id="IPR013760">
    <property type="entry name" value="Topo_IIA-like_dom_sf"/>
</dbReference>
<protein>
    <recommendedName>
        <fullName evidence="9">DNA gyrase subunit A</fullName>
        <ecNumber evidence="9">5.6.2.2</ecNumber>
    </recommendedName>
</protein>
<keyword evidence="3 9" id="KW-0547">Nucleotide-binding</keyword>
<dbReference type="Pfam" id="PF00521">
    <property type="entry name" value="DNA_topoisoIV"/>
    <property type="match status" value="1"/>
</dbReference>
<evidence type="ECO:0000259" key="13">
    <source>
        <dbReference type="PROSITE" id="PS52040"/>
    </source>
</evidence>
<dbReference type="InterPro" id="IPR006691">
    <property type="entry name" value="GyrA/parC_rep"/>
</dbReference>
<dbReference type="PROSITE" id="PS52040">
    <property type="entry name" value="TOPO_IIA"/>
    <property type="match status" value="1"/>
</dbReference>
<dbReference type="FunFam" id="3.90.199.10:FF:000001">
    <property type="entry name" value="DNA gyrase subunit A"/>
    <property type="match status" value="1"/>
</dbReference>
<dbReference type="CDD" id="cd00187">
    <property type="entry name" value="TOP4c"/>
    <property type="match status" value="1"/>
</dbReference>
<dbReference type="AlphaFoldDB" id="A0A1V5SGI8"/>
<gene>
    <name evidence="9 14" type="primary">gyrA</name>
    <name evidence="14" type="ORF">BWY43_00062</name>
</gene>
<feature type="compositionally biased region" description="Acidic residues" evidence="12">
    <location>
        <begin position="854"/>
        <end position="866"/>
    </location>
</feature>
<accession>A0A1V5SGI8</accession>
<dbReference type="InterPro" id="IPR013757">
    <property type="entry name" value="Topo_IIA_A_a_sf"/>
</dbReference>
<keyword evidence="11" id="KW-0175">Coiled coil</keyword>
<evidence type="ECO:0000256" key="9">
    <source>
        <dbReference type="HAMAP-Rule" id="MF_01897"/>
    </source>
</evidence>
<evidence type="ECO:0000256" key="1">
    <source>
        <dbReference type="ARBA" id="ARBA00000185"/>
    </source>
</evidence>
<keyword evidence="9" id="KW-0963">Cytoplasm</keyword>
<evidence type="ECO:0000256" key="8">
    <source>
        <dbReference type="ARBA" id="ARBA00063644"/>
    </source>
</evidence>
<dbReference type="InterPro" id="IPR050220">
    <property type="entry name" value="Type_II_DNA_Topoisomerases"/>
</dbReference>
<name>A0A1V5SGI8_9BACT</name>
<evidence type="ECO:0000256" key="7">
    <source>
        <dbReference type="ARBA" id="ARBA00023235"/>
    </source>
</evidence>
<keyword evidence="7 9" id="KW-0413">Isomerase</keyword>